<feature type="transmembrane region" description="Helical" evidence="8">
    <location>
        <begin position="171"/>
        <end position="193"/>
    </location>
</feature>
<dbReference type="PANTHER" id="PTHR42929">
    <property type="entry name" value="INNER MEMBRANE ABC TRANSPORTER PERMEASE PROTEIN YDCU-RELATED-RELATED"/>
    <property type="match status" value="1"/>
</dbReference>
<protein>
    <submittedName>
        <fullName evidence="10">Putative ABC transporter permease protein</fullName>
    </submittedName>
</protein>
<feature type="transmembrane region" description="Helical" evidence="8">
    <location>
        <begin position="129"/>
        <end position="151"/>
    </location>
</feature>
<dbReference type="PANTHER" id="PTHR42929:SF5">
    <property type="entry name" value="ABC TRANSPORTER PERMEASE PROTEIN"/>
    <property type="match status" value="1"/>
</dbReference>
<dbReference type="CDD" id="cd06261">
    <property type="entry name" value="TM_PBP2"/>
    <property type="match status" value="2"/>
</dbReference>
<evidence type="ECO:0000259" key="9">
    <source>
        <dbReference type="PROSITE" id="PS50928"/>
    </source>
</evidence>
<feature type="transmembrane region" description="Helical" evidence="8">
    <location>
        <begin position="438"/>
        <end position="463"/>
    </location>
</feature>
<keyword evidence="6 8" id="KW-1133">Transmembrane helix</keyword>
<evidence type="ECO:0000256" key="5">
    <source>
        <dbReference type="ARBA" id="ARBA00022692"/>
    </source>
</evidence>
<feature type="transmembrane region" description="Helical" evidence="8">
    <location>
        <begin position="316"/>
        <end position="340"/>
    </location>
</feature>
<feature type="transmembrane region" description="Helical" evidence="8">
    <location>
        <begin position="565"/>
        <end position="591"/>
    </location>
</feature>
<proteinExistence type="inferred from homology"/>
<evidence type="ECO:0000256" key="1">
    <source>
        <dbReference type="ARBA" id="ARBA00004651"/>
    </source>
</evidence>
<accession>A0A081D1R3</accession>
<feature type="transmembrane region" description="Helical" evidence="8">
    <location>
        <begin position="475"/>
        <end position="497"/>
    </location>
</feature>
<feature type="transmembrane region" description="Helical" evidence="8">
    <location>
        <begin position="518"/>
        <end position="540"/>
    </location>
</feature>
<reference evidence="10 11" key="1">
    <citation type="submission" date="2014-08" db="EMBL/GenBank/DDBJ databases">
        <title>Whole genome shotgun sequence of Rhizobium rubi NBRC 13261.</title>
        <authorList>
            <person name="Katano-Makiyama Y."/>
            <person name="Hosoyama A."/>
            <person name="Hashimoto M."/>
            <person name="Hosoyama Y."/>
            <person name="Noguchi M."/>
            <person name="Tsuchikane K."/>
            <person name="Uohara A."/>
            <person name="Ohji S."/>
            <person name="Ichikawa N."/>
            <person name="Kimura A."/>
            <person name="Yamazoe A."/>
            <person name="Fujita N."/>
        </authorList>
    </citation>
    <scope>NUCLEOTIDE SEQUENCE [LARGE SCALE GENOMIC DNA]</scope>
    <source>
        <strain evidence="10 11">NBRC 13261</strain>
    </source>
</reference>
<evidence type="ECO:0000256" key="3">
    <source>
        <dbReference type="ARBA" id="ARBA00022448"/>
    </source>
</evidence>
<dbReference type="InterPro" id="IPR000515">
    <property type="entry name" value="MetI-like"/>
</dbReference>
<keyword evidence="5 8" id="KW-0812">Transmembrane</keyword>
<evidence type="ECO:0000313" key="10">
    <source>
        <dbReference type="EMBL" id="GAK72859.1"/>
    </source>
</evidence>
<dbReference type="InterPro" id="IPR035906">
    <property type="entry name" value="MetI-like_sf"/>
</dbReference>
<feature type="transmembrane region" description="Helical" evidence="8">
    <location>
        <begin position="231"/>
        <end position="253"/>
    </location>
</feature>
<name>A0A081D1R3_9HYPH</name>
<evidence type="ECO:0000256" key="6">
    <source>
        <dbReference type="ARBA" id="ARBA00022989"/>
    </source>
</evidence>
<dbReference type="eggNOG" id="COG1176">
    <property type="taxonomic scope" value="Bacteria"/>
</dbReference>
<feature type="transmembrane region" description="Helical" evidence="8">
    <location>
        <begin position="352"/>
        <end position="372"/>
    </location>
</feature>
<dbReference type="GO" id="GO:0055085">
    <property type="term" value="P:transmembrane transport"/>
    <property type="evidence" value="ECO:0007669"/>
    <property type="project" value="InterPro"/>
</dbReference>
<comment type="similarity">
    <text evidence="2">Belongs to the binding-protein-dependent transport system permease family. CysTW subfamily.</text>
</comment>
<dbReference type="AlphaFoldDB" id="A0A081D1R3"/>
<feature type="transmembrane region" description="Helical" evidence="8">
    <location>
        <begin position="39"/>
        <end position="62"/>
    </location>
</feature>
<keyword evidence="4" id="KW-1003">Cell membrane</keyword>
<evidence type="ECO:0000256" key="7">
    <source>
        <dbReference type="ARBA" id="ARBA00023136"/>
    </source>
</evidence>
<comment type="caution">
    <text evidence="10">The sequence shown here is derived from an EMBL/GenBank/DDBJ whole genome shotgun (WGS) entry which is preliminary data.</text>
</comment>
<keyword evidence="7 8" id="KW-0472">Membrane</keyword>
<sequence>MDGSVLPYAERVISTNGIFMAEFAAQDTFSRKRLRADSLWLTLPGLAYMALLLILPAGALIWQSFVDPKSGAFDLSVYRQMFSAGVYVKVLANTFSISAQVTFVCLLVGYPIAVWLAGMDERRRRLAMWLVLLPFWVSPLLKNFAWIVLLARKGIVAQMLTGMGFDTQLDLLYGRGAVIFGMAHAMLPIAILTMLPTMLSIDGRLIPAAMTMGASRSQSFWRIFVPLSMPGVAAAGLLIFVMGLGFFITPALLGSPRETVIGQMMITQVQQLFNLRLGGALAALLLGVTLITIAVYDRFFGMSAASGHGVATRRGGVIGAIGGAVIEIGAVVSDFVANLFPARLGRGVFTTFVWIVIAILIVPVLAFPPMAFSGSSFLEFPPKSFSLRWFQTYLSSDQWMGATTRSAVIAIITGVVATIISGMAAYGLARTQRKAGGLIFLSFMLPMIVPNIVIGVSLFYVLAKVGLIASNTGIILGHTLSAMPIVFVILLTTFRSFDWRLLQAAGTLGANGWQQIRLILLPLIKGGAIAAFLFGLLHSFEELTIALFVGAGVKQTLPKQMWDDIILSISPTLAAASVFIVAVVTVLFVIAEKARPR</sequence>
<dbReference type="eggNOG" id="COG1177">
    <property type="taxonomic scope" value="Bacteria"/>
</dbReference>
<dbReference type="SUPFAM" id="SSF161098">
    <property type="entry name" value="MetI-like"/>
    <property type="match status" value="2"/>
</dbReference>
<dbReference type="EMBL" id="BBJU01000028">
    <property type="protein sequence ID" value="GAK72859.1"/>
    <property type="molecule type" value="Genomic_DNA"/>
</dbReference>
<feature type="transmembrane region" description="Helical" evidence="8">
    <location>
        <begin position="273"/>
        <end position="296"/>
    </location>
</feature>
<keyword evidence="3 8" id="KW-0813">Transport</keyword>
<feature type="transmembrane region" description="Helical" evidence="8">
    <location>
        <begin position="407"/>
        <end position="426"/>
    </location>
</feature>
<dbReference type="PROSITE" id="PS50928">
    <property type="entry name" value="ABC_TM1"/>
    <property type="match status" value="2"/>
</dbReference>
<dbReference type="Gene3D" id="1.10.3720.10">
    <property type="entry name" value="MetI-like"/>
    <property type="match status" value="2"/>
</dbReference>
<feature type="domain" description="ABC transmembrane type-1" evidence="9">
    <location>
        <begin position="91"/>
        <end position="294"/>
    </location>
</feature>
<comment type="subcellular location">
    <subcellularLocation>
        <location evidence="1 8">Cell membrane</location>
        <topology evidence="1 8">Multi-pass membrane protein</topology>
    </subcellularLocation>
</comment>
<evidence type="ECO:0000256" key="8">
    <source>
        <dbReference type="RuleBase" id="RU363032"/>
    </source>
</evidence>
<feature type="domain" description="ABC transmembrane type-1" evidence="9">
    <location>
        <begin position="403"/>
        <end position="591"/>
    </location>
</feature>
<evidence type="ECO:0000313" key="11">
    <source>
        <dbReference type="Proteomes" id="UP000028701"/>
    </source>
</evidence>
<evidence type="ECO:0000256" key="4">
    <source>
        <dbReference type="ARBA" id="ARBA00022475"/>
    </source>
</evidence>
<feature type="transmembrane region" description="Helical" evidence="8">
    <location>
        <begin position="97"/>
        <end position="117"/>
    </location>
</feature>
<dbReference type="Proteomes" id="UP000028701">
    <property type="component" value="Unassembled WGS sequence"/>
</dbReference>
<dbReference type="GO" id="GO:0005886">
    <property type="term" value="C:plasma membrane"/>
    <property type="evidence" value="ECO:0007669"/>
    <property type="project" value="UniProtKB-SubCell"/>
</dbReference>
<evidence type="ECO:0000256" key="2">
    <source>
        <dbReference type="ARBA" id="ARBA00007069"/>
    </source>
</evidence>
<organism evidence="10 11">
    <name type="scientific">Agrobacterium rubi TR3 = NBRC 13261</name>
    <dbReference type="NCBI Taxonomy" id="1368415"/>
    <lineage>
        <taxon>Bacteria</taxon>
        <taxon>Pseudomonadati</taxon>
        <taxon>Pseudomonadota</taxon>
        <taxon>Alphaproteobacteria</taxon>
        <taxon>Hyphomicrobiales</taxon>
        <taxon>Rhizobiaceae</taxon>
        <taxon>Rhizobium/Agrobacterium group</taxon>
        <taxon>Agrobacterium</taxon>
    </lineage>
</organism>
<gene>
    <name evidence="10" type="ORF">RRU01S_28_01040</name>
</gene>
<dbReference type="Pfam" id="PF00528">
    <property type="entry name" value="BPD_transp_1"/>
    <property type="match status" value="2"/>
</dbReference>